<feature type="domain" description="RNB" evidence="1">
    <location>
        <begin position="47"/>
        <end position="356"/>
    </location>
</feature>
<dbReference type="PANTHER" id="PTHR23355">
    <property type="entry name" value="RIBONUCLEASE"/>
    <property type="match status" value="1"/>
</dbReference>
<dbReference type="RefSeq" id="WP_062068129.1">
    <property type="nucleotide sequence ID" value="NZ_CP013264.1"/>
</dbReference>
<dbReference type="InterPro" id="IPR012340">
    <property type="entry name" value="NA-bd_OB-fold"/>
</dbReference>
<proteinExistence type="predicted"/>
<evidence type="ECO:0000259" key="1">
    <source>
        <dbReference type="SMART" id="SM00955"/>
    </source>
</evidence>
<dbReference type="GO" id="GO:0003723">
    <property type="term" value="F:RNA binding"/>
    <property type="evidence" value="ECO:0007669"/>
    <property type="project" value="InterPro"/>
</dbReference>
<dbReference type="Pfam" id="PF18614">
    <property type="entry name" value="RNase_II_C_S1"/>
    <property type="match status" value="1"/>
</dbReference>
<keyword evidence="3" id="KW-1185">Reference proteome</keyword>
<dbReference type="Pfam" id="PF00773">
    <property type="entry name" value="RNB"/>
    <property type="match status" value="1"/>
</dbReference>
<sequence>MKTIVDATNVLNQGLAAIRTEFQVDASFPPEVLAAAQQAAARVPSAHADRTASPFVTLDPATSTDLDQAFCIEPSGHDLLLHYAIADVGWFVDDGGLIDVEAWRRGETLYLPDGKANLYPPVLSERAASLLPDGPRPAIVLTVRVDPGGAGRLDGVERAIIRSRAKLAYDTVRPSDLPASFAELARRVQAAEAQRGAARVDPPEQEVTARPDGRFELAFRPRLSSEADNAALSLVANLAVADMLQAHGTGLFRVMAEPEEKAVQRLRISAKGLGVAWPDAMSLEDFERALVPDDPRQAALMLAIRRAGPGASYAPWRAGAKPWHAAMAATYAHATAPLRRLADRYVLRAVLEIANGRPVPAVAAQAFEALPAVMDRADSIAGRIERAVIDLAEAVLLSGKEGSLFRAVVTEADERGGKVQLCDYPVVARLSAKGLTPGAVIDMRLAAVDQLRRTLTFERAEAAAA</sequence>
<dbReference type="SUPFAM" id="SSF50249">
    <property type="entry name" value="Nucleic acid-binding proteins"/>
    <property type="match status" value="1"/>
</dbReference>
<dbReference type="SMART" id="SM00955">
    <property type="entry name" value="RNB"/>
    <property type="match status" value="1"/>
</dbReference>
<dbReference type="STRING" id="1332080.ATN00_19835"/>
<dbReference type="GO" id="GO:0004540">
    <property type="term" value="F:RNA nuclease activity"/>
    <property type="evidence" value="ECO:0007669"/>
    <property type="project" value="InterPro"/>
</dbReference>
<evidence type="ECO:0000313" key="2">
    <source>
        <dbReference type="EMBL" id="ALR22227.1"/>
    </source>
</evidence>
<protein>
    <submittedName>
        <fullName evidence="2">RNB domain-containing ribonuclease</fullName>
    </submittedName>
</protein>
<dbReference type="GO" id="GO:0005829">
    <property type="term" value="C:cytosol"/>
    <property type="evidence" value="ECO:0007669"/>
    <property type="project" value="TreeGrafter"/>
</dbReference>
<gene>
    <name evidence="2" type="ORF">ATN00_19835</name>
</gene>
<dbReference type="GO" id="GO:0006402">
    <property type="term" value="P:mRNA catabolic process"/>
    <property type="evidence" value="ECO:0007669"/>
    <property type="project" value="TreeGrafter"/>
</dbReference>
<dbReference type="EMBL" id="CP013264">
    <property type="protein sequence ID" value="ALR22227.1"/>
    <property type="molecule type" value="Genomic_DNA"/>
</dbReference>
<dbReference type="KEGG" id="sbd:ATN00_19835"/>
<dbReference type="OrthoDB" id="5800376at2"/>
<organism evidence="2 3">
    <name type="scientific">Sphingobium baderi</name>
    <dbReference type="NCBI Taxonomy" id="1332080"/>
    <lineage>
        <taxon>Bacteria</taxon>
        <taxon>Pseudomonadati</taxon>
        <taxon>Pseudomonadota</taxon>
        <taxon>Alphaproteobacteria</taxon>
        <taxon>Sphingomonadales</taxon>
        <taxon>Sphingomonadaceae</taxon>
        <taxon>Sphingobium</taxon>
    </lineage>
</organism>
<dbReference type="InterPro" id="IPR050180">
    <property type="entry name" value="RNR_Ribonuclease"/>
</dbReference>
<dbReference type="PANTHER" id="PTHR23355:SF9">
    <property type="entry name" value="DIS3-LIKE EXONUCLEASE 2"/>
    <property type="match status" value="1"/>
</dbReference>
<dbReference type="AlphaFoldDB" id="A0A0S3F3G7"/>
<reference evidence="2 3" key="1">
    <citation type="submission" date="2015-11" db="EMBL/GenBank/DDBJ databases">
        <title>A Two-component Flavoprotein Monooxygenase System MeaXY Responsible for para-Hydroxylation of 2-Methyl-6-ethylaniline and 2,6-Diethylaniline in Sphingobium baderi DE-13.</title>
        <authorList>
            <person name="Cheng M."/>
            <person name="Meng Q."/>
            <person name="Yang Y."/>
            <person name="Chu C."/>
            <person name="Yan X."/>
            <person name="He J."/>
            <person name="Li S."/>
        </authorList>
    </citation>
    <scope>NUCLEOTIDE SEQUENCE [LARGE SCALE GENOMIC DNA]</scope>
    <source>
        <strain evidence="2 3">DE-13</strain>
    </source>
</reference>
<dbReference type="InterPro" id="IPR040596">
    <property type="entry name" value="RNase_II_C_S1"/>
</dbReference>
<dbReference type="Proteomes" id="UP000056968">
    <property type="component" value="Chromosome"/>
</dbReference>
<evidence type="ECO:0000313" key="3">
    <source>
        <dbReference type="Proteomes" id="UP000056968"/>
    </source>
</evidence>
<name>A0A0S3F3G7_9SPHN</name>
<dbReference type="InterPro" id="IPR001900">
    <property type="entry name" value="RNase_II/R"/>
</dbReference>
<accession>A0A0S3F3G7</accession>